<dbReference type="InterPro" id="IPR049941">
    <property type="entry name" value="LPLAT_7/PORCN-like"/>
</dbReference>
<keyword evidence="4" id="KW-1133">Transmembrane helix</keyword>
<dbReference type="AlphaFoldDB" id="A0A2A6CWX1"/>
<dbReference type="PANTHER" id="PTHR13906">
    <property type="entry name" value="PORCUPINE"/>
    <property type="match status" value="1"/>
</dbReference>
<evidence type="ECO:0000313" key="7">
    <source>
        <dbReference type="EnsemblMetazoa" id="PPA03131.1"/>
    </source>
</evidence>
<name>A0A2A6CWX1_PRIPA</name>
<keyword evidence="5" id="KW-0472">Membrane</keyword>
<evidence type="ECO:0000256" key="1">
    <source>
        <dbReference type="ARBA" id="ARBA00004141"/>
    </source>
</evidence>
<dbReference type="OrthoDB" id="286734at2759"/>
<keyword evidence="2" id="KW-0808">Transferase</keyword>
<dbReference type="Pfam" id="PF03062">
    <property type="entry name" value="MBOAT"/>
    <property type="match status" value="1"/>
</dbReference>
<keyword evidence="3" id="KW-0812">Transmembrane</keyword>
<evidence type="ECO:0000313" key="8">
    <source>
        <dbReference type="Proteomes" id="UP000005239"/>
    </source>
</evidence>
<dbReference type="GO" id="GO:0030258">
    <property type="term" value="P:lipid modification"/>
    <property type="evidence" value="ECO:0000318"/>
    <property type="project" value="GO_Central"/>
</dbReference>
<accession>A0A2A6CWX1</accession>
<evidence type="ECO:0000256" key="2">
    <source>
        <dbReference type="ARBA" id="ARBA00022679"/>
    </source>
</evidence>
<gene>
    <name evidence="7" type="primary">WBGene00092685</name>
</gene>
<accession>A0A8R1U3J7</accession>
<sequence length="479" mass="55351">FQVIMPGEHTFNSGSLLFQPIADATGLPVDRLNFVTCMLLSIPLAIYYNRRLGKASEGTRQLFSLVAGVAICCFCFGSSIKHLFANCLVNYALMHIAPAKHIHKVVFLFSMFYLTWVHFYRWHYITEYSIDITGPFMISVQKMTTLAFSLHDGAVKKEEELSPLQKREAISRVPDLLPYLSYIFHFQTILAGPLTYYTDFINMTRGTHIVKNEKGEMPDPYPVAKVKLMKTFVFMLIIAFVEPHFPPTVLDRTDLNPFSWMVLFWFCFVLQRMPYYYAWYFADSICNLSGYGFSGYDEQTGEAKWDLTTNVHAWRVESATSFKETLDAWNTSTMGWLRRVAFDRAPKKYRTISTYLLSAWWHGIFMGYYLTFLTGAIMTLGGKAFRRSFRWRFQSSPSLKFVYDVITFIGTKMVLAYTTYPFVSLHWAPSIGMYKRLYFVGHILALFCAVALPILFPPPRDDKKTNGQVKEDKSAKKIE</sequence>
<dbReference type="GO" id="GO:0016020">
    <property type="term" value="C:membrane"/>
    <property type="evidence" value="ECO:0000318"/>
    <property type="project" value="GO_Central"/>
</dbReference>
<dbReference type="PANTHER" id="PTHR13906:SF4">
    <property type="entry name" value="LYSOPHOSPHOLIPID ACYLTRANSFERASE 6"/>
    <property type="match status" value="1"/>
</dbReference>
<reference evidence="8" key="1">
    <citation type="journal article" date="2008" name="Nat. Genet.">
        <title>The Pristionchus pacificus genome provides a unique perspective on nematode lifestyle and parasitism.</title>
        <authorList>
            <person name="Dieterich C."/>
            <person name="Clifton S.W."/>
            <person name="Schuster L.N."/>
            <person name="Chinwalla A."/>
            <person name="Delehaunty K."/>
            <person name="Dinkelacker I."/>
            <person name="Fulton L."/>
            <person name="Fulton R."/>
            <person name="Godfrey J."/>
            <person name="Minx P."/>
            <person name="Mitreva M."/>
            <person name="Roeseler W."/>
            <person name="Tian H."/>
            <person name="Witte H."/>
            <person name="Yang S.P."/>
            <person name="Wilson R.K."/>
            <person name="Sommer R.J."/>
        </authorList>
    </citation>
    <scope>NUCLEOTIDE SEQUENCE [LARGE SCALE GENOMIC DNA]</scope>
    <source>
        <strain evidence="8">PS312</strain>
    </source>
</reference>
<evidence type="ECO:0000256" key="3">
    <source>
        <dbReference type="ARBA" id="ARBA00022692"/>
    </source>
</evidence>
<reference evidence="7" key="2">
    <citation type="submission" date="2022-06" db="UniProtKB">
        <authorList>
            <consortium name="EnsemblMetazoa"/>
        </authorList>
    </citation>
    <scope>IDENTIFICATION</scope>
    <source>
        <strain evidence="7">PS312</strain>
    </source>
</reference>
<evidence type="ECO:0000256" key="5">
    <source>
        <dbReference type="ARBA" id="ARBA00023136"/>
    </source>
</evidence>
<protein>
    <submittedName>
        <fullName evidence="7">Uncharacterized protein</fullName>
    </submittedName>
</protein>
<dbReference type="InterPro" id="IPR004299">
    <property type="entry name" value="MBOAT_fam"/>
</dbReference>
<dbReference type="GO" id="GO:0016746">
    <property type="term" value="F:acyltransferase activity"/>
    <property type="evidence" value="ECO:0000318"/>
    <property type="project" value="GO_Central"/>
</dbReference>
<dbReference type="Proteomes" id="UP000005239">
    <property type="component" value="Unassembled WGS sequence"/>
</dbReference>
<proteinExistence type="predicted"/>
<evidence type="ECO:0000256" key="6">
    <source>
        <dbReference type="ARBA" id="ARBA00023315"/>
    </source>
</evidence>
<organism evidence="7 8">
    <name type="scientific">Pristionchus pacificus</name>
    <name type="common">Parasitic nematode worm</name>
    <dbReference type="NCBI Taxonomy" id="54126"/>
    <lineage>
        <taxon>Eukaryota</taxon>
        <taxon>Metazoa</taxon>
        <taxon>Ecdysozoa</taxon>
        <taxon>Nematoda</taxon>
        <taxon>Chromadorea</taxon>
        <taxon>Rhabditida</taxon>
        <taxon>Rhabditina</taxon>
        <taxon>Diplogasteromorpha</taxon>
        <taxon>Diplogasteroidea</taxon>
        <taxon>Neodiplogasteridae</taxon>
        <taxon>Pristionchus</taxon>
    </lineage>
</organism>
<comment type="subcellular location">
    <subcellularLocation>
        <location evidence="1">Membrane</location>
        <topology evidence="1">Multi-pass membrane protein</topology>
    </subcellularLocation>
</comment>
<keyword evidence="8" id="KW-1185">Reference proteome</keyword>
<keyword evidence="6" id="KW-0012">Acyltransferase</keyword>
<dbReference type="EnsemblMetazoa" id="PPA03131.1">
    <property type="protein sequence ID" value="PPA03131.1"/>
    <property type="gene ID" value="WBGene00092685"/>
</dbReference>
<evidence type="ECO:0000256" key="4">
    <source>
        <dbReference type="ARBA" id="ARBA00022989"/>
    </source>
</evidence>